<dbReference type="RefSeq" id="WP_203912059.1">
    <property type="nucleotide sequence ID" value="NZ_BONY01000047.1"/>
</dbReference>
<feature type="chain" id="PRO_5035144622" evidence="1">
    <location>
        <begin position="23"/>
        <end position="145"/>
    </location>
</feature>
<feature type="signal peptide" evidence="1">
    <location>
        <begin position="1"/>
        <end position="22"/>
    </location>
</feature>
<keyword evidence="1" id="KW-0732">Signal</keyword>
<dbReference type="Proteomes" id="UP000612899">
    <property type="component" value="Unassembled WGS sequence"/>
</dbReference>
<comment type="caution">
    <text evidence="2">The sequence shown here is derived from an EMBL/GenBank/DDBJ whole genome shotgun (WGS) entry which is preliminary data.</text>
</comment>
<proteinExistence type="predicted"/>
<organism evidence="2 3">
    <name type="scientific">Rhizocola hellebori</name>
    <dbReference type="NCBI Taxonomy" id="1392758"/>
    <lineage>
        <taxon>Bacteria</taxon>
        <taxon>Bacillati</taxon>
        <taxon>Actinomycetota</taxon>
        <taxon>Actinomycetes</taxon>
        <taxon>Micromonosporales</taxon>
        <taxon>Micromonosporaceae</taxon>
        <taxon>Rhizocola</taxon>
    </lineage>
</organism>
<reference evidence="2" key="1">
    <citation type="submission" date="2021-01" db="EMBL/GenBank/DDBJ databases">
        <title>Whole genome shotgun sequence of Rhizocola hellebori NBRC 109834.</title>
        <authorList>
            <person name="Komaki H."/>
            <person name="Tamura T."/>
        </authorList>
    </citation>
    <scope>NUCLEOTIDE SEQUENCE</scope>
    <source>
        <strain evidence="2">NBRC 109834</strain>
    </source>
</reference>
<accession>A0A8J3QFH5</accession>
<evidence type="ECO:0000313" key="3">
    <source>
        <dbReference type="Proteomes" id="UP000612899"/>
    </source>
</evidence>
<protein>
    <submittedName>
        <fullName evidence="2">Uncharacterized protein</fullName>
    </submittedName>
</protein>
<evidence type="ECO:0000256" key="1">
    <source>
        <dbReference type="SAM" id="SignalP"/>
    </source>
</evidence>
<dbReference type="EMBL" id="BONY01000047">
    <property type="protein sequence ID" value="GIH08301.1"/>
    <property type="molecule type" value="Genomic_DNA"/>
</dbReference>
<keyword evidence="3" id="KW-1185">Reference proteome</keyword>
<name>A0A8J3QFH5_9ACTN</name>
<gene>
    <name evidence="2" type="ORF">Rhe02_63680</name>
</gene>
<evidence type="ECO:0000313" key="2">
    <source>
        <dbReference type="EMBL" id="GIH08301.1"/>
    </source>
</evidence>
<dbReference type="AlphaFoldDB" id="A0A8J3QFH5"/>
<sequence>MSRFRRVVAGALAACVASVALAAPAQADALSSYCDDGRPSGYEHYLQGYAAYSVDGPYHNWYLFSAYFSSGFHTYINDNNDLDIWFHRNGVQMFHEWDNHVPGYQWRDWWTSQWTLASDHEVTRWKGVFDLPLAGDTSCNVWAET</sequence>